<dbReference type="OrthoDB" id="186812at2759"/>
<keyword evidence="3 7" id="KW-0812">Transmembrane</keyword>
<organism evidence="8 9">
    <name type="scientific">Ancylostoma ceylanicum</name>
    <dbReference type="NCBI Taxonomy" id="53326"/>
    <lineage>
        <taxon>Eukaryota</taxon>
        <taxon>Metazoa</taxon>
        <taxon>Ecdysozoa</taxon>
        <taxon>Nematoda</taxon>
        <taxon>Chromadorea</taxon>
        <taxon>Rhabditida</taxon>
        <taxon>Rhabditina</taxon>
        <taxon>Rhabditomorpha</taxon>
        <taxon>Strongyloidea</taxon>
        <taxon>Ancylostomatidae</taxon>
        <taxon>Ancylostomatinae</taxon>
        <taxon>Ancylostoma</taxon>
    </lineage>
</organism>
<evidence type="ECO:0000256" key="1">
    <source>
        <dbReference type="ARBA" id="ARBA00004141"/>
    </source>
</evidence>
<feature type="region of interest" description="Disordered" evidence="6">
    <location>
        <begin position="422"/>
        <end position="458"/>
    </location>
</feature>
<dbReference type="PANTHER" id="PTHR20855">
    <property type="entry name" value="ADIPOR/PROGESTIN RECEPTOR-RELATED"/>
    <property type="match status" value="1"/>
</dbReference>
<dbReference type="InterPro" id="IPR004254">
    <property type="entry name" value="AdipoR/HlyIII-related"/>
</dbReference>
<reference evidence="9" key="1">
    <citation type="journal article" date="2015" name="Nat. Genet.">
        <title>The genome and transcriptome of the zoonotic hookworm Ancylostoma ceylanicum identify infection-specific gene families.</title>
        <authorList>
            <person name="Schwarz E.M."/>
            <person name="Hu Y."/>
            <person name="Antoshechkin I."/>
            <person name="Miller M.M."/>
            <person name="Sternberg P.W."/>
            <person name="Aroian R.V."/>
        </authorList>
    </citation>
    <scope>NUCLEOTIDE SEQUENCE</scope>
    <source>
        <strain evidence="9">HY135</strain>
    </source>
</reference>
<feature type="region of interest" description="Disordered" evidence="6">
    <location>
        <begin position="352"/>
        <end position="397"/>
    </location>
</feature>
<feature type="compositionally biased region" description="Polar residues" evidence="6">
    <location>
        <begin position="430"/>
        <end position="442"/>
    </location>
</feature>
<dbReference type="Proteomes" id="UP000024635">
    <property type="component" value="Unassembled WGS sequence"/>
</dbReference>
<comment type="caution">
    <text evidence="8">The sequence shown here is derived from an EMBL/GenBank/DDBJ whole genome shotgun (WGS) entry which is preliminary data.</text>
</comment>
<dbReference type="GO" id="GO:0016020">
    <property type="term" value="C:membrane"/>
    <property type="evidence" value="ECO:0007669"/>
    <property type="project" value="UniProtKB-SubCell"/>
</dbReference>
<sequence>MKGFSPHSDDISQVCSRQLRLLRVQLKDKLRSFFNGECSVEDLVQHTGLKREAVIAILEKHNAFLGDENGKSTVIYYQQRYEDPEQRTPSPVIAENQPCGNNVTFTVPRLDISDVRNDAASSDDSMTPKGVGDVIQQIPRPPQPSAPLQSLTMNSVQEPTVLPNQSPREVTDSSAEISDLAKKLGARLFQDTSILEQLRSVKREKSFVEQLREIVASSAVTETSVKQLQFIHSTPIARRTFPVKIECKEIDVQTSIRIGELPVIAKEMRDIATDLPSLDYLSMSELGGLRQLPDTFIVQEDVSSSAFSSDQSAGQVPGSLISRVRTTIAVNRDGSAQFTPSKVVRVSELVEDSFPSQSVDRQSRYSPPPPVLDRPDAVTNASPRTPRVSESPWRPSSRRLRLEEVEISTSQESNSIEVVSVGTPARRPTVTRQPHPNESNAVQGGEAHAPSVGRCASSARGEHEGIPVVRMSGNCGIVNPSLYKNKRAAKGEAYEPTTYEHWANTISHGIGIVPSIIVFQHMISIAHRDLQFYLMIIYGLFTTLLFSSSTCYHACELKYRQKREQPQLRYYLHICDRAAIYLFIAASYTPWLTLRHCGYPGLSLKWMIWVFALLGIIYQYNFHERYKTLETVIYVLVAGCPSVAIFTMAS</sequence>
<dbReference type="AlphaFoldDB" id="A0A016SW79"/>
<dbReference type="STRING" id="53326.A0A016SW79"/>
<evidence type="ECO:0000313" key="8">
    <source>
        <dbReference type="EMBL" id="EYB94564.1"/>
    </source>
</evidence>
<evidence type="ECO:0000256" key="4">
    <source>
        <dbReference type="ARBA" id="ARBA00022989"/>
    </source>
</evidence>
<feature type="transmembrane region" description="Helical" evidence="7">
    <location>
        <begin position="530"/>
        <end position="549"/>
    </location>
</feature>
<evidence type="ECO:0000313" key="9">
    <source>
        <dbReference type="Proteomes" id="UP000024635"/>
    </source>
</evidence>
<feature type="transmembrane region" description="Helical" evidence="7">
    <location>
        <begin position="570"/>
        <end position="591"/>
    </location>
</feature>
<proteinExistence type="inferred from homology"/>
<evidence type="ECO:0000256" key="2">
    <source>
        <dbReference type="ARBA" id="ARBA00007018"/>
    </source>
</evidence>
<feature type="transmembrane region" description="Helical" evidence="7">
    <location>
        <begin position="632"/>
        <end position="649"/>
    </location>
</feature>
<feature type="transmembrane region" description="Helical" evidence="7">
    <location>
        <begin position="603"/>
        <end position="620"/>
    </location>
</feature>
<accession>A0A016SW79</accession>
<comment type="similarity">
    <text evidence="2">Belongs to the ADIPOR family.</text>
</comment>
<protein>
    <submittedName>
        <fullName evidence="8">Uncharacterized protein</fullName>
    </submittedName>
</protein>
<keyword evidence="4 7" id="KW-1133">Transmembrane helix</keyword>
<evidence type="ECO:0000256" key="5">
    <source>
        <dbReference type="ARBA" id="ARBA00023136"/>
    </source>
</evidence>
<keyword evidence="9" id="KW-1185">Reference proteome</keyword>
<comment type="subcellular location">
    <subcellularLocation>
        <location evidence="1">Membrane</location>
        <topology evidence="1">Multi-pass membrane protein</topology>
    </subcellularLocation>
</comment>
<gene>
    <name evidence="8" type="primary">Acey_s0170.g265</name>
    <name evidence="8" type="synonym">Acey-Y71G12B.23</name>
    <name evidence="8" type="ORF">Y032_0170g265</name>
</gene>
<keyword evidence="5 7" id="KW-0472">Membrane</keyword>
<evidence type="ECO:0000256" key="6">
    <source>
        <dbReference type="SAM" id="MobiDB-lite"/>
    </source>
</evidence>
<name>A0A016SW79_9BILA</name>
<evidence type="ECO:0000256" key="3">
    <source>
        <dbReference type="ARBA" id="ARBA00022692"/>
    </source>
</evidence>
<dbReference type="PANTHER" id="PTHR20855:SF3">
    <property type="entry name" value="LD03007P"/>
    <property type="match status" value="1"/>
</dbReference>
<dbReference type="EMBL" id="JARK01001506">
    <property type="protein sequence ID" value="EYB94564.1"/>
    <property type="molecule type" value="Genomic_DNA"/>
</dbReference>
<dbReference type="Pfam" id="PF03006">
    <property type="entry name" value="HlyIII"/>
    <property type="match status" value="1"/>
</dbReference>
<evidence type="ECO:0000256" key="7">
    <source>
        <dbReference type="SAM" id="Phobius"/>
    </source>
</evidence>